<dbReference type="Pfam" id="PF05448">
    <property type="entry name" value="AXE1"/>
    <property type="match status" value="1"/>
</dbReference>
<evidence type="ECO:0000313" key="2">
    <source>
        <dbReference type="EMBL" id="MFD2839754.1"/>
    </source>
</evidence>
<dbReference type="RefSeq" id="WP_377465305.1">
    <property type="nucleotide sequence ID" value="NZ_JBHUOP010000002.1"/>
</dbReference>
<dbReference type="InterPro" id="IPR029058">
    <property type="entry name" value="AB_hydrolase_fold"/>
</dbReference>
<name>A0ABW5XF91_9MICO</name>
<accession>A0ABW5XF91</accession>
<reference evidence="3" key="1">
    <citation type="journal article" date="2019" name="Int. J. Syst. Evol. Microbiol.">
        <title>The Global Catalogue of Microorganisms (GCM) 10K type strain sequencing project: providing services to taxonomists for standard genome sequencing and annotation.</title>
        <authorList>
            <consortium name="The Broad Institute Genomics Platform"/>
            <consortium name="The Broad Institute Genome Sequencing Center for Infectious Disease"/>
            <person name="Wu L."/>
            <person name="Ma J."/>
        </authorList>
    </citation>
    <scope>NUCLEOTIDE SEQUENCE [LARGE SCALE GENOMIC DNA]</scope>
    <source>
        <strain evidence="3">KCTC 33576</strain>
    </source>
</reference>
<dbReference type="InterPro" id="IPR008391">
    <property type="entry name" value="AXE1_dom"/>
</dbReference>
<keyword evidence="3" id="KW-1185">Reference proteome</keyword>
<proteinExistence type="predicted"/>
<evidence type="ECO:0000259" key="1">
    <source>
        <dbReference type="Pfam" id="PF05448"/>
    </source>
</evidence>
<dbReference type="PANTHER" id="PTHR40111">
    <property type="entry name" value="CEPHALOSPORIN-C DEACETYLASE"/>
    <property type="match status" value="1"/>
</dbReference>
<dbReference type="InterPro" id="IPR039069">
    <property type="entry name" value="CE7"/>
</dbReference>
<evidence type="ECO:0000313" key="3">
    <source>
        <dbReference type="Proteomes" id="UP001597391"/>
    </source>
</evidence>
<protein>
    <submittedName>
        <fullName evidence="2">Acetylxylan esterase</fullName>
    </submittedName>
</protein>
<feature type="domain" description="Acetyl xylan esterase" evidence="1">
    <location>
        <begin position="1"/>
        <end position="320"/>
    </location>
</feature>
<dbReference type="SUPFAM" id="SSF53474">
    <property type="entry name" value="alpha/beta-Hydrolases"/>
    <property type="match status" value="1"/>
</dbReference>
<organism evidence="2 3">
    <name type="scientific">Populibacterium corticicola</name>
    <dbReference type="NCBI Taxonomy" id="1812826"/>
    <lineage>
        <taxon>Bacteria</taxon>
        <taxon>Bacillati</taxon>
        <taxon>Actinomycetota</taxon>
        <taxon>Actinomycetes</taxon>
        <taxon>Micrococcales</taxon>
        <taxon>Jonesiaceae</taxon>
        <taxon>Populibacterium</taxon>
    </lineage>
</organism>
<gene>
    <name evidence="2" type="ORF">ACFSYH_04125</name>
</gene>
<sequence>MAFFDLPLPELETYRPHVREPEDFDEFWTRTLAETRAFDLNVTATKLNTSLKFVDSYDVVFSGFGGHRIKAWLNLPAGAEPGSLPAIVQYQGYGGGRGYAQEHLLWANAGYAHLFMDTRGQGSGWGSGGHTADPAGTGASGPGFMTKGIGNADDYYYRRVYADGVRAVEAIRTFAQVDATRVSITGASQGGGITLAVAGLVDNLYAVMPDVPFLCNFERATSLIDNDPYHEITRYLAVHRTHVDQVFNTLSYFDGVNFARRATAPALFSVALMDGICPPSTVYSAYNHYANDNRAIEIYPYNGHEGGEFGHKLTQVAWLNRQLAQSTTRTPNPTRTRT</sequence>
<dbReference type="PANTHER" id="PTHR40111:SF1">
    <property type="entry name" value="CEPHALOSPORIN-C DEACETYLASE"/>
    <property type="match status" value="1"/>
</dbReference>
<dbReference type="Gene3D" id="3.40.50.1820">
    <property type="entry name" value="alpha/beta hydrolase"/>
    <property type="match status" value="1"/>
</dbReference>
<comment type="caution">
    <text evidence="2">The sequence shown here is derived from an EMBL/GenBank/DDBJ whole genome shotgun (WGS) entry which is preliminary data.</text>
</comment>
<dbReference type="EMBL" id="JBHUOP010000002">
    <property type="protein sequence ID" value="MFD2839754.1"/>
    <property type="molecule type" value="Genomic_DNA"/>
</dbReference>
<dbReference type="Proteomes" id="UP001597391">
    <property type="component" value="Unassembled WGS sequence"/>
</dbReference>